<keyword evidence="3" id="KW-0812">Transmembrane</keyword>
<protein>
    <recommendedName>
        <fullName evidence="4">Bulb-type lectin domain-containing protein</fullName>
    </recommendedName>
</protein>
<comment type="caution">
    <text evidence="5">The sequence shown here is derived from an EMBL/GenBank/DDBJ whole genome shotgun (WGS) entry which is preliminary data.</text>
</comment>
<evidence type="ECO:0000256" key="2">
    <source>
        <dbReference type="ARBA" id="ARBA00023180"/>
    </source>
</evidence>
<dbReference type="SUPFAM" id="SSF51110">
    <property type="entry name" value="alpha-D-mannose-specific plant lectins"/>
    <property type="match status" value="1"/>
</dbReference>
<evidence type="ECO:0000256" key="3">
    <source>
        <dbReference type="SAM" id="Phobius"/>
    </source>
</evidence>
<dbReference type="PANTHER" id="PTHR47976">
    <property type="entry name" value="G-TYPE LECTIN S-RECEPTOR-LIKE SERINE/THREONINE-PROTEIN KINASE SD2-5"/>
    <property type="match status" value="1"/>
</dbReference>
<dbReference type="SMART" id="SM00108">
    <property type="entry name" value="B_lectin"/>
    <property type="match status" value="1"/>
</dbReference>
<evidence type="ECO:0000259" key="4">
    <source>
        <dbReference type="PROSITE" id="PS50927"/>
    </source>
</evidence>
<feature type="transmembrane region" description="Helical" evidence="3">
    <location>
        <begin position="116"/>
        <end position="139"/>
    </location>
</feature>
<keyword evidence="3" id="KW-1133">Transmembrane helix</keyword>
<dbReference type="EMBL" id="JARYMX010000004">
    <property type="protein sequence ID" value="KAJ9554148.1"/>
    <property type="molecule type" value="Genomic_DNA"/>
</dbReference>
<keyword evidence="1" id="KW-0732">Signal</keyword>
<evidence type="ECO:0000313" key="5">
    <source>
        <dbReference type="EMBL" id="KAJ9554148.1"/>
    </source>
</evidence>
<dbReference type="FunFam" id="2.90.10.10:FF:000039">
    <property type="entry name" value="G-type lectin S-receptor-like serine/threonine-protein kinase SD2-5"/>
    <property type="match status" value="1"/>
</dbReference>
<keyword evidence="3" id="KW-0472">Membrane</keyword>
<evidence type="ECO:0000313" key="6">
    <source>
        <dbReference type="Proteomes" id="UP001172457"/>
    </source>
</evidence>
<dbReference type="CDD" id="cd00028">
    <property type="entry name" value="B_lectin"/>
    <property type="match status" value="1"/>
</dbReference>
<dbReference type="PROSITE" id="PS50927">
    <property type="entry name" value="BULB_LECTIN"/>
    <property type="match status" value="1"/>
</dbReference>
<dbReference type="Gene3D" id="2.90.10.10">
    <property type="entry name" value="Bulb-type lectin domain"/>
    <property type="match status" value="1"/>
</dbReference>
<dbReference type="InterPro" id="IPR001480">
    <property type="entry name" value="Bulb-type_lectin_dom"/>
</dbReference>
<dbReference type="InterPro" id="IPR036426">
    <property type="entry name" value="Bulb-type_lectin_dom_sf"/>
</dbReference>
<keyword evidence="2" id="KW-0325">Glycoprotein</keyword>
<evidence type="ECO:0000256" key="1">
    <source>
        <dbReference type="ARBA" id="ARBA00022729"/>
    </source>
</evidence>
<dbReference type="PANTHER" id="PTHR47976:SF30">
    <property type="entry name" value="RECEPTOR-LIKE SERINE_THREONINE-PROTEIN KINASE"/>
    <property type="match status" value="1"/>
</dbReference>
<accession>A0AA38TBX2</accession>
<gene>
    <name evidence="5" type="ORF">OSB04_018193</name>
</gene>
<reference evidence="5" key="1">
    <citation type="submission" date="2023-03" db="EMBL/GenBank/DDBJ databases">
        <title>Chromosome-scale reference genome and RAD-based genetic map of yellow starthistle (Centaurea solstitialis) reveal putative structural variation and QTLs associated with invader traits.</title>
        <authorList>
            <person name="Reatini B."/>
            <person name="Cang F.A."/>
            <person name="Jiang Q."/>
            <person name="Mckibben M.T.W."/>
            <person name="Barker M.S."/>
            <person name="Rieseberg L.H."/>
            <person name="Dlugosch K.M."/>
        </authorList>
    </citation>
    <scope>NUCLEOTIDE SEQUENCE</scope>
    <source>
        <strain evidence="5">CAN-66</strain>
        <tissue evidence="5">Leaf</tissue>
    </source>
</reference>
<name>A0AA38TBX2_9ASTR</name>
<keyword evidence="6" id="KW-1185">Reference proteome</keyword>
<sequence>MEMARARARKLKSTRQGLRIDASGVMRSVIGDRTARSVMKQVEIFIYTATKGSCGISFACSGKLGVIPVSPDFSEYAIAKFQPLAYPSNANLSTTWIADGSKPVLLTESNDLTNKYVICGLFCNGTCTSYIFSIFIFVYDPDSDMGRLSDAIWFANEDHPIRQDATLNLTAAGELVIQDVDGTKVWTTNTAGKSVVGMNLTGTGNLVLFDANNSVVWQSFDHPKDCLLPEQTLPVG</sequence>
<dbReference type="Proteomes" id="UP001172457">
    <property type="component" value="Chromosome 4"/>
</dbReference>
<dbReference type="AlphaFoldDB" id="A0AA38TBX2"/>
<dbReference type="Pfam" id="PF01453">
    <property type="entry name" value="B_lectin"/>
    <property type="match status" value="1"/>
</dbReference>
<organism evidence="5 6">
    <name type="scientific">Centaurea solstitialis</name>
    <name type="common">yellow star-thistle</name>
    <dbReference type="NCBI Taxonomy" id="347529"/>
    <lineage>
        <taxon>Eukaryota</taxon>
        <taxon>Viridiplantae</taxon>
        <taxon>Streptophyta</taxon>
        <taxon>Embryophyta</taxon>
        <taxon>Tracheophyta</taxon>
        <taxon>Spermatophyta</taxon>
        <taxon>Magnoliopsida</taxon>
        <taxon>eudicotyledons</taxon>
        <taxon>Gunneridae</taxon>
        <taxon>Pentapetalae</taxon>
        <taxon>asterids</taxon>
        <taxon>campanulids</taxon>
        <taxon>Asterales</taxon>
        <taxon>Asteraceae</taxon>
        <taxon>Carduoideae</taxon>
        <taxon>Cardueae</taxon>
        <taxon>Centaureinae</taxon>
        <taxon>Centaurea</taxon>
    </lineage>
</organism>
<feature type="domain" description="Bulb-type lectin" evidence="4">
    <location>
        <begin position="113"/>
        <end position="221"/>
    </location>
</feature>
<proteinExistence type="predicted"/>
<dbReference type="InterPro" id="IPR051343">
    <property type="entry name" value="G-type_lectin_kinases/EP1-like"/>
</dbReference>